<dbReference type="Gene3D" id="3.30.70.920">
    <property type="match status" value="1"/>
</dbReference>
<dbReference type="SMART" id="SM00344">
    <property type="entry name" value="HTH_ASNC"/>
    <property type="match status" value="1"/>
</dbReference>
<reference evidence="5" key="1">
    <citation type="submission" date="2018-12" db="EMBL/GenBank/DDBJ databases">
        <title>Novel natural products biosynthetic potential of the class Ktedonobacteria.</title>
        <authorList>
            <person name="Zheng Y."/>
            <person name="Saitou A."/>
            <person name="Wang C.M."/>
            <person name="Toyoda A."/>
            <person name="Minakuchi Y."/>
            <person name="Sekiguchi Y."/>
            <person name="Ueda K."/>
            <person name="Takano H."/>
            <person name="Sakai Y."/>
            <person name="Yokota A."/>
            <person name="Yabe S."/>
        </authorList>
    </citation>
    <scope>NUCLEOTIDE SEQUENCE</scope>
    <source>
        <strain evidence="5">COM3</strain>
    </source>
</reference>
<organism evidence="5">
    <name type="scientific">Thermosporothrix sp. COM3</name>
    <dbReference type="NCBI Taxonomy" id="2490863"/>
    <lineage>
        <taxon>Bacteria</taxon>
        <taxon>Bacillati</taxon>
        <taxon>Chloroflexota</taxon>
        <taxon>Ktedonobacteria</taxon>
        <taxon>Ktedonobacterales</taxon>
        <taxon>Thermosporotrichaceae</taxon>
        <taxon>Thermosporothrix</taxon>
    </lineage>
</organism>
<evidence type="ECO:0000259" key="4">
    <source>
        <dbReference type="PROSITE" id="PS50956"/>
    </source>
</evidence>
<dbReference type="GO" id="GO:0043565">
    <property type="term" value="F:sequence-specific DNA binding"/>
    <property type="evidence" value="ECO:0007669"/>
    <property type="project" value="InterPro"/>
</dbReference>
<dbReference type="GO" id="GO:0043200">
    <property type="term" value="P:response to amino acid"/>
    <property type="evidence" value="ECO:0007669"/>
    <property type="project" value="TreeGrafter"/>
</dbReference>
<dbReference type="Pfam" id="PF13412">
    <property type="entry name" value="HTH_24"/>
    <property type="match status" value="1"/>
</dbReference>
<dbReference type="InterPro" id="IPR011991">
    <property type="entry name" value="ArsR-like_HTH"/>
</dbReference>
<dbReference type="InterPro" id="IPR011008">
    <property type="entry name" value="Dimeric_a/b-barrel"/>
</dbReference>
<dbReference type="PROSITE" id="PS50956">
    <property type="entry name" value="HTH_ASNC_2"/>
    <property type="match status" value="1"/>
</dbReference>
<sequence length="148" mass="17053">MIQLDAVDKAILRELRENSRLSIRKLAEKVHMTAPAVNERVRRLEEQGIITRYTIQIDRSKLASAGQMMAFVQVMVESSDHRSFLRFAQNCAEIIEYYRIAGDACYLLKIQAPDTTALDEFLDRLLRYGNYRLNLVISGSVKEMEPID</sequence>
<dbReference type="Pfam" id="PF01037">
    <property type="entry name" value="AsnC_trans_reg"/>
    <property type="match status" value="1"/>
</dbReference>
<dbReference type="InterPro" id="IPR036390">
    <property type="entry name" value="WH_DNA-bd_sf"/>
</dbReference>
<protein>
    <submittedName>
        <fullName evidence="5">HTH-type transcriptional regulator LrpA</fullName>
    </submittedName>
</protein>
<dbReference type="GO" id="GO:0005829">
    <property type="term" value="C:cytosol"/>
    <property type="evidence" value="ECO:0007669"/>
    <property type="project" value="TreeGrafter"/>
</dbReference>
<keyword evidence="1" id="KW-0805">Transcription regulation</keyword>
<accession>A0A455SML4</accession>
<proteinExistence type="predicted"/>
<dbReference type="SUPFAM" id="SSF54909">
    <property type="entry name" value="Dimeric alpha+beta barrel"/>
    <property type="match status" value="1"/>
</dbReference>
<dbReference type="InterPro" id="IPR019887">
    <property type="entry name" value="Tscrpt_reg_AsnC/Lrp_C"/>
</dbReference>
<dbReference type="InterPro" id="IPR000485">
    <property type="entry name" value="AsnC-type_HTH_dom"/>
</dbReference>
<dbReference type="EMBL" id="AP019376">
    <property type="protein sequence ID" value="BBH87435.1"/>
    <property type="molecule type" value="Genomic_DNA"/>
</dbReference>
<feature type="domain" description="HTH asnC-type" evidence="4">
    <location>
        <begin position="4"/>
        <end position="68"/>
    </location>
</feature>
<dbReference type="SUPFAM" id="SSF46785">
    <property type="entry name" value="Winged helix' DNA-binding domain"/>
    <property type="match status" value="1"/>
</dbReference>
<dbReference type="PANTHER" id="PTHR30154">
    <property type="entry name" value="LEUCINE-RESPONSIVE REGULATORY PROTEIN"/>
    <property type="match status" value="1"/>
</dbReference>
<evidence type="ECO:0000256" key="1">
    <source>
        <dbReference type="ARBA" id="ARBA00023015"/>
    </source>
</evidence>
<dbReference type="Gene3D" id="1.10.10.10">
    <property type="entry name" value="Winged helix-like DNA-binding domain superfamily/Winged helix DNA-binding domain"/>
    <property type="match status" value="1"/>
</dbReference>
<evidence type="ECO:0000313" key="5">
    <source>
        <dbReference type="EMBL" id="BBH87435.1"/>
    </source>
</evidence>
<keyword evidence="3" id="KW-0804">Transcription</keyword>
<dbReference type="FunFam" id="1.10.10.10:FF:000186">
    <property type="entry name" value="AsnC family transcriptional regulator"/>
    <property type="match status" value="1"/>
</dbReference>
<evidence type="ECO:0000256" key="2">
    <source>
        <dbReference type="ARBA" id="ARBA00023125"/>
    </source>
</evidence>
<evidence type="ECO:0000256" key="3">
    <source>
        <dbReference type="ARBA" id="ARBA00023163"/>
    </source>
</evidence>
<dbReference type="InterPro" id="IPR019888">
    <property type="entry name" value="Tscrpt_reg_AsnC-like"/>
</dbReference>
<dbReference type="PRINTS" id="PR00033">
    <property type="entry name" value="HTHASNC"/>
</dbReference>
<gene>
    <name evidence="5" type="primary">lrpA</name>
    <name evidence="5" type="ORF">KTC_21860</name>
</gene>
<dbReference type="PANTHER" id="PTHR30154:SF55">
    <property type="entry name" value="HTH-TYPE TRANSCRIPTIONAL REGULATOR LRPB"/>
    <property type="match status" value="1"/>
</dbReference>
<name>A0A455SML4_9CHLR</name>
<dbReference type="CDD" id="cd00090">
    <property type="entry name" value="HTH_ARSR"/>
    <property type="match status" value="1"/>
</dbReference>
<dbReference type="AlphaFoldDB" id="A0A455SML4"/>
<dbReference type="InterPro" id="IPR036388">
    <property type="entry name" value="WH-like_DNA-bd_sf"/>
</dbReference>
<keyword evidence="2" id="KW-0238">DNA-binding</keyword>